<evidence type="ECO:0000313" key="12">
    <source>
        <dbReference type="Proteomes" id="UP000552954"/>
    </source>
</evidence>
<evidence type="ECO:0000256" key="6">
    <source>
        <dbReference type="ARBA" id="ARBA00023016"/>
    </source>
</evidence>
<proteinExistence type="predicted"/>
<organism evidence="11 12">
    <name type="scientific">Ramlibacter montanisoli</name>
    <dbReference type="NCBI Taxonomy" id="2732512"/>
    <lineage>
        <taxon>Bacteria</taxon>
        <taxon>Pseudomonadati</taxon>
        <taxon>Pseudomonadota</taxon>
        <taxon>Betaproteobacteria</taxon>
        <taxon>Burkholderiales</taxon>
        <taxon>Comamonadaceae</taxon>
        <taxon>Ramlibacter</taxon>
    </lineage>
</organism>
<name>A0A849KCS7_9BURK</name>
<dbReference type="EMBL" id="JABFCS010000001">
    <property type="protein sequence ID" value="NNU43977.1"/>
    <property type="molecule type" value="Genomic_DNA"/>
</dbReference>
<dbReference type="SUPFAM" id="SSF49493">
    <property type="entry name" value="HSP40/DnaJ peptide-binding domain"/>
    <property type="match status" value="1"/>
</dbReference>
<evidence type="ECO:0000313" key="11">
    <source>
        <dbReference type="EMBL" id="NNU43977.1"/>
    </source>
</evidence>
<dbReference type="GO" id="GO:0008270">
    <property type="term" value="F:zinc ion binding"/>
    <property type="evidence" value="ECO:0007669"/>
    <property type="project" value="UniProtKB-KW"/>
</dbReference>
<dbReference type="PANTHER" id="PTHR43096">
    <property type="entry name" value="DNAJ HOMOLOG 1, MITOCHONDRIAL-RELATED"/>
    <property type="match status" value="1"/>
</dbReference>
<reference evidence="11 12" key="2">
    <citation type="submission" date="2020-06" db="EMBL/GenBank/DDBJ databases">
        <title>Ramlibacter rhizophilus sp. nov., isolated from rhizosphere soil of national flower Mugunghwa from South Korea.</title>
        <authorList>
            <person name="Zheng-Fei Y."/>
            <person name="Huan T."/>
        </authorList>
    </citation>
    <scope>NUCLEOTIDE SEQUENCE [LARGE SCALE GENOMIC DNA]</scope>
    <source>
        <strain evidence="11 12">B156</strain>
    </source>
</reference>
<keyword evidence="4 8" id="KW-0863">Zinc-finger</keyword>
<keyword evidence="7" id="KW-0143">Chaperone</keyword>
<dbReference type="SMART" id="SM00271">
    <property type="entry name" value="DnaJ"/>
    <property type="match status" value="1"/>
</dbReference>
<evidence type="ECO:0000256" key="4">
    <source>
        <dbReference type="ARBA" id="ARBA00022771"/>
    </source>
</evidence>
<dbReference type="PANTHER" id="PTHR43096:SF52">
    <property type="entry name" value="DNAJ HOMOLOG 1, MITOCHONDRIAL-RELATED"/>
    <property type="match status" value="1"/>
</dbReference>
<dbReference type="GO" id="GO:0006260">
    <property type="term" value="P:DNA replication"/>
    <property type="evidence" value="ECO:0007669"/>
    <property type="project" value="UniProtKB-KW"/>
</dbReference>
<feature type="domain" description="J" evidence="9">
    <location>
        <begin position="5"/>
        <end position="72"/>
    </location>
</feature>
<dbReference type="CDD" id="cd06257">
    <property type="entry name" value="DnaJ"/>
    <property type="match status" value="1"/>
</dbReference>
<dbReference type="InterPro" id="IPR036869">
    <property type="entry name" value="J_dom_sf"/>
</dbReference>
<keyword evidence="3" id="KW-0677">Repeat</keyword>
<dbReference type="Pfam" id="PF00684">
    <property type="entry name" value="DnaJ_CXXCXGXG"/>
    <property type="match status" value="1"/>
</dbReference>
<evidence type="ECO:0000256" key="5">
    <source>
        <dbReference type="ARBA" id="ARBA00022833"/>
    </source>
</evidence>
<evidence type="ECO:0000256" key="7">
    <source>
        <dbReference type="ARBA" id="ARBA00023186"/>
    </source>
</evidence>
<evidence type="ECO:0000259" key="9">
    <source>
        <dbReference type="PROSITE" id="PS50076"/>
    </source>
</evidence>
<evidence type="ECO:0000256" key="1">
    <source>
        <dbReference type="ARBA" id="ARBA00022705"/>
    </source>
</evidence>
<dbReference type="GO" id="GO:0005737">
    <property type="term" value="C:cytoplasm"/>
    <property type="evidence" value="ECO:0007669"/>
    <property type="project" value="TreeGrafter"/>
</dbReference>
<dbReference type="PRINTS" id="PR00625">
    <property type="entry name" value="JDOMAIN"/>
</dbReference>
<feature type="domain" description="CR-type" evidence="10">
    <location>
        <begin position="95"/>
        <end position="172"/>
    </location>
</feature>
<protein>
    <submittedName>
        <fullName evidence="11">DnaJ domain-containing protein</fullName>
    </submittedName>
</protein>
<dbReference type="Gene3D" id="2.60.260.20">
    <property type="entry name" value="Urease metallochaperone UreE, N-terminal domain"/>
    <property type="match status" value="1"/>
</dbReference>
<dbReference type="Gene3D" id="1.10.287.110">
    <property type="entry name" value="DnaJ domain"/>
    <property type="match status" value="1"/>
</dbReference>
<dbReference type="GO" id="GO:0042026">
    <property type="term" value="P:protein refolding"/>
    <property type="evidence" value="ECO:0007669"/>
    <property type="project" value="TreeGrafter"/>
</dbReference>
<dbReference type="PROSITE" id="PS51188">
    <property type="entry name" value="ZF_CR"/>
    <property type="match status" value="1"/>
</dbReference>
<comment type="caution">
    <text evidence="11">The sequence shown here is derived from an EMBL/GenBank/DDBJ whole genome shotgun (WGS) entry which is preliminary data.</text>
</comment>
<evidence type="ECO:0000256" key="2">
    <source>
        <dbReference type="ARBA" id="ARBA00022723"/>
    </source>
</evidence>
<keyword evidence="1" id="KW-0235">DNA replication</keyword>
<dbReference type="GO" id="GO:0031072">
    <property type="term" value="F:heat shock protein binding"/>
    <property type="evidence" value="ECO:0007669"/>
    <property type="project" value="InterPro"/>
</dbReference>
<dbReference type="InterPro" id="IPR002939">
    <property type="entry name" value="DnaJ_C"/>
</dbReference>
<evidence type="ECO:0000256" key="3">
    <source>
        <dbReference type="ARBA" id="ARBA00022737"/>
    </source>
</evidence>
<dbReference type="InterPro" id="IPR001305">
    <property type="entry name" value="HSP_DnaJ_Cys-rich_dom"/>
</dbReference>
<dbReference type="Pfam" id="PF01556">
    <property type="entry name" value="DnaJ_C"/>
    <property type="match status" value="1"/>
</dbReference>
<dbReference type="Pfam" id="PF00226">
    <property type="entry name" value="DnaJ"/>
    <property type="match status" value="1"/>
</dbReference>
<gene>
    <name evidence="11" type="ORF">HK415_13670</name>
</gene>
<dbReference type="RefSeq" id="WP_171560118.1">
    <property type="nucleotide sequence ID" value="NZ_JABFCS010000001.1"/>
</dbReference>
<dbReference type="Gene3D" id="2.10.230.10">
    <property type="entry name" value="Heat shock protein DnaJ, cysteine-rich domain"/>
    <property type="match status" value="1"/>
</dbReference>
<keyword evidence="12" id="KW-1185">Reference proteome</keyword>
<evidence type="ECO:0000256" key="8">
    <source>
        <dbReference type="PROSITE-ProRule" id="PRU00546"/>
    </source>
</evidence>
<dbReference type="CDD" id="cd10719">
    <property type="entry name" value="DnaJ_zf"/>
    <property type="match status" value="1"/>
</dbReference>
<dbReference type="SUPFAM" id="SSF46565">
    <property type="entry name" value="Chaperone J-domain"/>
    <property type="match status" value="1"/>
</dbReference>
<keyword evidence="2 8" id="KW-0479">Metal-binding</keyword>
<keyword evidence="5 8" id="KW-0862">Zinc</keyword>
<evidence type="ECO:0000259" key="10">
    <source>
        <dbReference type="PROSITE" id="PS51188"/>
    </source>
</evidence>
<dbReference type="InterPro" id="IPR008971">
    <property type="entry name" value="HSP40/DnaJ_pept-bd"/>
</dbReference>
<dbReference type="AlphaFoldDB" id="A0A849KCS7"/>
<dbReference type="InterPro" id="IPR036410">
    <property type="entry name" value="HSP_DnaJ_Cys-rich_dom_sf"/>
</dbReference>
<dbReference type="Proteomes" id="UP000552954">
    <property type="component" value="Unassembled WGS sequence"/>
</dbReference>
<sequence length="329" mass="36381">MNVDESYSELGLHPECSDAEIKTAWRRLAARWHPDRNASPQALRKIQRINRALDEIRRARDSAHAPLAEPDEPAQPAPAVHEQVVELALEEALAGCTRTLHGELVDGCADCNATGVEPQPGTCRECGGSGRARQQLWFAWMASPAKCKACHGEGVARHACARCEGSGQAAPVKYRCKVQIPCGSRHGDVLQVALRVQAAAGKRSETLRVRIALQEHAFFALQEDGTVRCELPVDGFAWMANRWIEVPTPGGLQQMRLRRGFLTYRIKAQGWPTAAGERADCIVTVDPQFPEEFGKEQDALVDRLMAGNARAPKLAQWRQRMADWQAGRR</sequence>
<dbReference type="PROSITE" id="PS50076">
    <property type="entry name" value="DNAJ_2"/>
    <property type="match status" value="1"/>
</dbReference>
<accession>A0A849KCS7</accession>
<dbReference type="SUPFAM" id="SSF57938">
    <property type="entry name" value="DnaJ/Hsp40 cysteine-rich domain"/>
    <property type="match status" value="1"/>
</dbReference>
<dbReference type="GO" id="GO:0051082">
    <property type="term" value="F:unfolded protein binding"/>
    <property type="evidence" value="ECO:0007669"/>
    <property type="project" value="InterPro"/>
</dbReference>
<feature type="zinc finger region" description="CR-type" evidence="8">
    <location>
        <begin position="95"/>
        <end position="172"/>
    </location>
</feature>
<reference evidence="11 12" key="1">
    <citation type="submission" date="2020-05" db="EMBL/GenBank/DDBJ databases">
        <authorList>
            <person name="Khan S.A."/>
            <person name="Jeon C.O."/>
            <person name="Chun B.H."/>
        </authorList>
    </citation>
    <scope>NUCLEOTIDE SEQUENCE [LARGE SCALE GENOMIC DNA]</scope>
    <source>
        <strain evidence="11 12">B156</strain>
    </source>
</reference>
<dbReference type="InterPro" id="IPR001623">
    <property type="entry name" value="DnaJ_domain"/>
</dbReference>
<keyword evidence="6" id="KW-0346">Stress response</keyword>